<evidence type="ECO:0000256" key="1">
    <source>
        <dbReference type="SAM" id="SignalP"/>
    </source>
</evidence>
<protein>
    <recommendedName>
        <fullName evidence="4">Outer membrane protein beta-barrel domain-containing protein</fullName>
    </recommendedName>
</protein>
<organism evidence="2 3">
    <name type="scientific">Massilia aurea</name>
    <dbReference type="NCBI Taxonomy" id="373040"/>
    <lineage>
        <taxon>Bacteria</taxon>
        <taxon>Pseudomonadati</taxon>
        <taxon>Pseudomonadota</taxon>
        <taxon>Betaproteobacteria</taxon>
        <taxon>Burkholderiales</taxon>
        <taxon>Oxalobacteraceae</taxon>
        <taxon>Telluria group</taxon>
        <taxon>Massilia</taxon>
    </lineage>
</organism>
<feature type="signal peptide" evidence="1">
    <location>
        <begin position="1"/>
        <end position="37"/>
    </location>
</feature>
<comment type="caution">
    <text evidence="2">The sequence shown here is derived from an EMBL/GenBank/DDBJ whole genome shotgun (WGS) entry which is preliminary data.</text>
</comment>
<feature type="chain" id="PRO_5030970103" description="Outer membrane protein beta-barrel domain-containing protein" evidence="1">
    <location>
        <begin position="38"/>
        <end position="285"/>
    </location>
</feature>
<dbReference type="Proteomes" id="UP000540787">
    <property type="component" value="Unassembled WGS sequence"/>
</dbReference>
<name>A0A7W9WYX1_9BURK</name>
<accession>A0A7W9WYX1</accession>
<sequence>MSCPAPRTAAPSVHTTLVRAIKGAILLGAAAAGMAQAQQSPALDRVSISAGAFYADPEIHLGGDTRYGRVDTPDEEISDVTLPRVKGEVLIGDSHGISFDYFRFDEGYGADLKGDTVYEGRPVSGSLRADANLRIELARLSYKMWFGKEKNVFGVGLGAAHLRAKISGSASANVSATAPVENYSWSGSASASESVWAPTVELAWRHALNDQVRFYAEASGVKKNGGNVEGHIYNGALGVEYFPHKNIGLVLDYGIQKIDLHRNGERTADIDLKLTGPSAYVKVRF</sequence>
<reference evidence="2 3" key="1">
    <citation type="submission" date="2020-08" db="EMBL/GenBank/DDBJ databases">
        <title>The Agave Microbiome: Exploring the role of microbial communities in plant adaptations to desert environments.</title>
        <authorList>
            <person name="Partida-Martinez L.P."/>
        </authorList>
    </citation>
    <scope>NUCLEOTIDE SEQUENCE [LARGE SCALE GENOMIC DNA]</scope>
    <source>
        <strain evidence="2 3">AT3.2</strain>
    </source>
</reference>
<dbReference type="RefSeq" id="WP_183552803.1">
    <property type="nucleotide sequence ID" value="NZ_JACHBX010000001.1"/>
</dbReference>
<dbReference type="EMBL" id="JACHBX010000001">
    <property type="protein sequence ID" value="MBB6133402.1"/>
    <property type="molecule type" value="Genomic_DNA"/>
</dbReference>
<keyword evidence="1" id="KW-0732">Signal</keyword>
<gene>
    <name evidence="2" type="ORF">HD842_001513</name>
</gene>
<evidence type="ECO:0000313" key="2">
    <source>
        <dbReference type="EMBL" id="MBB6133402.1"/>
    </source>
</evidence>
<dbReference type="AlphaFoldDB" id="A0A7W9WYX1"/>
<evidence type="ECO:0000313" key="3">
    <source>
        <dbReference type="Proteomes" id="UP000540787"/>
    </source>
</evidence>
<evidence type="ECO:0008006" key="4">
    <source>
        <dbReference type="Google" id="ProtNLM"/>
    </source>
</evidence>
<proteinExistence type="predicted"/>
<keyword evidence="3" id="KW-1185">Reference proteome</keyword>